<evidence type="ECO:0000313" key="3">
    <source>
        <dbReference type="Proteomes" id="UP000240010"/>
    </source>
</evidence>
<name>A0A2S6HEP6_9GAMM</name>
<evidence type="ECO:0000256" key="1">
    <source>
        <dbReference type="SAM" id="Coils"/>
    </source>
</evidence>
<dbReference type="AlphaFoldDB" id="A0A2S6HEP6"/>
<proteinExistence type="predicted"/>
<comment type="caution">
    <text evidence="2">The sequence shown here is derived from an EMBL/GenBank/DDBJ whole genome shotgun (WGS) entry which is preliminary data.</text>
</comment>
<accession>A0A2S6HEP6</accession>
<keyword evidence="1" id="KW-0175">Coiled coil</keyword>
<reference evidence="2 3" key="1">
    <citation type="submission" date="2018-02" db="EMBL/GenBank/DDBJ databases">
        <title>Subsurface microbial communities from deep shales in Ohio and West Virginia, USA.</title>
        <authorList>
            <person name="Wrighton K."/>
        </authorList>
    </citation>
    <scope>NUCLEOTIDE SEQUENCE [LARGE SCALE GENOMIC DNA]</scope>
    <source>
        <strain evidence="2 3">OWC-DMM</strain>
    </source>
</reference>
<dbReference type="EMBL" id="PTIZ01000004">
    <property type="protein sequence ID" value="PPK75948.1"/>
    <property type="molecule type" value="Genomic_DNA"/>
</dbReference>
<feature type="coiled-coil region" evidence="1">
    <location>
        <begin position="12"/>
        <end position="39"/>
    </location>
</feature>
<gene>
    <name evidence="2" type="ORF">B0F87_10435</name>
</gene>
<organism evidence="2 3">
    <name type="scientific">Methylobacter tundripaludum</name>
    <dbReference type="NCBI Taxonomy" id="173365"/>
    <lineage>
        <taxon>Bacteria</taxon>
        <taxon>Pseudomonadati</taxon>
        <taxon>Pseudomonadota</taxon>
        <taxon>Gammaproteobacteria</taxon>
        <taxon>Methylococcales</taxon>
        <taxon>Methylococcaceae</taxon>
        <taxon>Methylobacter</taxon>
    </lineage>
</organism>
<sequence length="96" mass="11107">MSDKLGCVMSIKEDFEKLLDKLQVERDEINLKLHLASMEAKQEFEDAEKEWGRLKIKAAEIADESVETSEEFIAKAKIVGEELKKTYYRIAKRLAD</sequence>
<protein>
    <submittedName>
        <fullName evidence="2">Uncharacterized protein</fullName>
    </submittedName>
</protein>
<evidence type="ECO:0000313" key="2">
    <source>
        <dbReference type="EMBL" id="PPK75948.1"/>
    </source>
</evidence>
<dbReference type="Proteomes" id="UP000240010">
    <property type="component" value="Unassembled WGS sequence"/>
</dbReference>